<keyword evidence="5" id="KW-1185">Reference proteome</keyword>
<feature type="domain" description="Carrier" evidence="3">
    <location>
        <begin position="6"/>
        <end position="86"/>
    </location>
</feature>
<dbReference type="EMBL" id="SIXH01000005">
    <property type="protein sequence ID" value="TBO61446.1"/>
    <property type="molecule type" value="Genomic_DNA"/>
</dbReference>
<dbReference type="AlphaFoldDB" id="A0A4Q9I1A7"/>
<dbReference type="Pfam" id="PF00550">
    <property type="entry name" value="PP-binding"/>
    <property type="match status" value="1"/>
</dbReference>
<organism evidence="4 5">
    <name type="scientific">Streptomyces kasugaensis</name>
    <dbReference type="NCBI Taxonomy" id="1946"/>
    <lineage>
        <taxon>Bacteria</taxon>
        <taxon>Bacillati</taxon>
        <taxon>Actinomycetota</taxon>
        <taxon>Actinomycetes</taxon>
        <taxon>Kitasatosporales</taxon>
        <taxon>Streptomycetaceae</taxon>
        <taxon>Streptomyces</taxon>
    </lineage>
</organism>
<keyword evidence="2" id="KW-0597">Phosphoprotein</keyword>
<proteinExistence type="predicted"/>
<reference evidence="4 5" key="1">
    <citation type="submission" date="2019-02" db="EMBL/GenBank/DDBJ databases">
        <title>Draft Genome Sequence of Streptomyces sp. AM-2504, identified by 16S rRNA comparative analysis as a Streptomyces Kasugaensis strain.</title>
        <authorList>
            <person name="Napolioni V."/>
            <person name="Giuliodori A.M."/>
            <person name="Spurio R."/>
            <person name="Fabbretti A."/>
        </authorList>
    </citation>
    <scope>NUCLEOTIDE SEQUENCE [LARGE SCALE GENOMIC DNA]</scope>
    <source>
        <strain evidence="4 5">AM-2504</strain>
    </source>
</reference>
<dbReference type="SUPFAM" id="SSF47336">
    <property type="entry name" value="ACP-like"/>
    <property type="match status" value="1"/>
</dbReference>
<name>A0A4Q9I1A7_STRKA</name>
<evidence type="ECO:0000313" key="5">
    <source>
        <dbReference type="Proteomes" id="UP000292452"/>
    </source>
</evidence>
<dbReference type="PROSITE" id="PS50075">
    <property type="entry name" value="CARRIER"/>
    <property type="match status" value="1"/>
</dbReference>
<keyword evidence="1" id="KW-0596">Phosphopantetheine</keyword>
<dbReference type="PROSITE" id="PS00012">
    <property type="entry name" value="PHOSPHOPANTETHEINE"/>
    <property type="match status" value="1"/>
</dbReference>
<evidence type="ECO:0000256" key="1">
    <source>
        <dbReference type="ARBA" id="ARBA00022450"/>
    </source>
</evidence>
<dbReference type="InterPro" id="IPR036736">
    <property type="entry name" value="ACP-like_sf"/>
</dbReference>
<evidence type="ECO:0000313" key="4">
    <source>
        <dbReference type="EMBL" id="TBO61446.1"/>
    </source>
</evidence>
<evidence type="ECO:0000256" key="2">
    <source>
        <dbReference type="ARBA" id="ARBA00022553"/>
    </source>
</evidence>
<sequence length="89" mass="9459">MTLTSPEKVDIEAQVCEIITAVLGSSAPAEIGLDDELHEIGIESLTILEIVVRIENECGIKVGDSEIFEAALSRVGDLVKLVQSHVGNS</sequence>
<dbReference type="InterPro" id="IPR009081">
    <property type="entry name" value="PP-bd_ACP"/>
</dbReference>
<comment type="caution">
    <text evidence="4">The sequence shown here is derived from an EMBL/GenBank/DDBJ whole genome shotgun (WGS) entry which is preliminary data.</text>
</comment>
<gene>
    <name evidence="4" type="ORF">EYS09_01065</name>
</gene>
<accession>A0A4Q9I1A7</accession>
<dbReference type="Gene3D" id="1.10.1200.10">
    <property type="entry name" value="ACP-like"/>
    <property type="match status" value="1"/>
</dbReference>
<dbReference type="InterPro" id="IPR006162">
    <property type="entry name" value="Ppantetheine_attach_site"/>
</dbReference>
<evidence type="ECO:0000259" key="3">
    <source>
        <dbReference type="PROSITE" id="PS50075"/>
    </source>
</evidence>
<dbReference type="OrthoDB" id="4306713at2"/>
<dbReference type="Proteomes" id="UP000292452">
    <property type="component" value="Unassembled WGS sequence"/>
</dbReference>
<protein>
    <submittedName>
        <fullName evidence="4">Acyl carrier protein</fullName>
    </submittedName>
</protein>